<dbReference type="PANTHER" id="PTHR22792:SF140">
    <property type="entry name" value="ACHILLES, ISOFORM A"/>
    <property type="match status" value="1"/>
</dbReference>
<protein>
    <submittedName>
        <fullName evidence="8">La-related protein 6</fullName>
    </submittedName>
</protein>
<feature type="compositionally biased region" description="Low complexity" evidence="5">
    <location>
        <begin position="463"/>
        <end position="475"/>
    </location>
</feature>
<evidence type="ECO:0000256" key="3">
    <source>
        <dbReference type="ARBA" id="ARBA00023242"/>
    </source>
</evidence>
<evidence type="ECO:0000256" key="1">
    <source>
        <dbReference type="ARBA" id="ARBA00004123"/>
    </source>
</evidence>
<dbReference type="Proteomes" id="UP001381693">
    <property type="component" value="Unassembled WGS sequence"/>
</dbReference>
<reference evidence="8 9" key="1">
    <citation type="submission" date="2023-11" db="EMBL/GenBank/DDBJ databases">
        <title>Halocaridina rubra genome assembly.</title>
        <authorList>
            <person name="Smith C."/>
        </authorList>
    </citation>
    <scope>NUCLEOTIDE SEQUENCE [LARGE SCALE GENOMIC DNA]</scope>
    <source>
        <strain evidence="8">EP-1</strain>
        <tissue evidence="8">Whole</tissue>
    </source>
</reference>
<dbReference type="AlphaFoldDB" id="A0AAN8ZXP4"/>
<dbReference type="GO" id="GO:0005634">
    <property type="term" value="C:nucleus"/>
    <property type="evidence" value="ECO:0007669"/>
    <property type="project" value="UniProtKB-SubCell"/>
</dbReference>
<proteinExistence type="predicted"/>
<feature type="region of interest" description="Disordered" evidence="5">
    <location>
        <begin position="461"/>
        <end position="483"/>
    </location>
</feature>
<feature type="domain" description="HTH La-type RNA-binding" evidence="6">
    <location>
        <begin position="99"/>
        <end position="190"/>
    </location>
</feature>
<dbReference type="PROSITE" id="PS50961">
    <property type="entry name" value="HTH_LA"/>
    <property type="match status" value="1"/>
</dbReference>
<dbReference type="Pfam" id="PF12901">
    <property type="entry name" value="SUZ-C"/>
    <property type="match status" value="1"/>
</dbReference>
<keyword evidence="2 4" id="KW-0694">RNA-binding</keyword>
<sequence>MLSLLSRIVIGSDSTDCKSKEELHEDSDSPTSSFTGDTDEELVGNPMPIINIDQTELAQEALNAENDENYSSLEQTDSCEDIKDDSSLKEKVEEQVPIVIPSRDVCQRIVELIEYYLSDENLVKDMFLLKHVTKHREGYVSLKLLTSYKKVKRLTKDWRVAAHSLKISKTLELNKDETKVRRKLPLPPELEEDTRPFRTLLATHIGQDRATMNQLAEFFGKFGEMISLQVHKPGGRTLSEVKQAERQHPGIANTVCAMVEYEKVHCARQALRFITNNAEECSMKIMEPPRKRQESLLGVKGKADAESAYYSNSDISDPPSPVYHGHFPLHPKLKTTNSSLTSTPSVSPVLKRRPGKVDSSPESSPPSPYHYRHGPPTPCSSPEDRNPPKPFSSYEHSPYYHRYEVPGSLPLPRRQLPRQIPEPKGNVHTTKNRSFQNNNNSEVSLLPLSPWLRRRYIGNGNESASLASSPSSSPSLRRRIDSPVPVPDNVIRLPKGPDGTKGFVARRSLLVHARA</sequence>
<dbReference type="PROSITE" id="PS51938">
    <property type="entry name" value="SUZ_C"/>
    <property type="match status" value="1"/>
</dbReference>
<feature type="compositionally biased region" description="Polar residues" evidence="5">
    <location>
        <begin position="427"/>
        <end position="442"/>
    </location>
</feature>
<comment type="caution">
    <text evidence="8">The sequence shown here is derived from an EMBL/GenBank/DDBJ whole genome shotgun (WGS) entry which is preliminary data.</text>
</comment>
<feature type="compositionally biased region" description="Basic and acidic residues" evidence="5">
    <location>
        <begin position="15"/>
        <end position="27"/>
    </location>
</feature>
<dbReference type="InterPro" id="IPR036388">
    <property type="entry name" value="WH-like_DNA-bd_sf"/>
</dbReference>
<dbReference type="PANTHER" id="PTHR22792">
    <property type="entry name" value="LUPUS LA PROTEIN-RELATED"/>
    <property type="match status" value="1"/>
</dbReference>
<dbReference type="SUPFAM" id="SSF54928">
    <property type="entry name" value="RNA-binding domain, RBD"/>
    <property type="match status" value="1"/>
</dbReference>
<dbReference type="PRINTS" id="PR00302">
    <property type="entry name" value="LUPUSLA"/>
</dbReference>
<dbReference type="GO" id="GO:1990904">
    <property type="term" value="C:ribonucleoprotein complex"/>
    <property type="evidence" value="ECO:0007669"/>
    <property type="project" value="InterPro"/>
</dbReference>
<dbReference type="InterPro" id="IPR002344">
    <property type="entry name" value="Lupus_La"/>
</dbReference>
<comment type="subcellular location">
    <subcellularLocation>
        <location evidence="1">Nucleus</location>
    </subcellularLocation>
</comment>
<evidence type="ECO:0000259" key="7">
    <source>
        <dbReference type="PROSITE" id="PS51938"/>
    </source>
</evidence>
<dbReference type="InterPro" id="IPR045180">
    <property type="entry name" value="La_dom_prot"/>
</dbReference>
<organism evidence="8 9">
    <name type="scientific">Halocaridina rubra</name>
    <name type="common">Hawaiian red shrimp</name>
    <dbReference type="NCBI Taxonomy" id="373956"/>
    <lineage>
        <taxon>Eukaryota</taxon>
        <taxon>Metazoa</taxon>
        <taxon>Ecdysozoa</taxon>
        <taxon>Arthropoda</taxon>
        <taxon>Crustacea</taxon>
        <taxon>Multicrustacea</taxon>
        <taxon>Malacostraca</taxon>
        <taxon>Eumalacostraca</taxon>
        <taxon>Eucarida</taxon>
        <taxon>Decapoda</taxon>
        <taxon>Pleocyemata</taxon>
        <taxon>Caridea</taxon>
        <taxon>Atyoidea</taxon>
        <taxon>Atyidae</taxon>
        <taxon>Halocaridina</taxon>
    </lineage>
</organism>
<feature type="compositionally biased region" description="Low complexity" evidence="5">
    <location>
        <begin position="410"/>
        <end position="419"/>
    </location>
</feature>
<evidence type="ECO:0000259" key="6">
    <source>
        <dbReference type="PROSITE" id="PS50961"/>
    </source>
</evidence>
<dbReference type="SMART" id="SM00715">
    <property type="entry name" value="LA"/>
    <property type="match status" value="1"/>
</dbReference>
<dbReference type="GO" id="GO:0003729">
    <property type="term" value="F:mRNA binding"/>
    <property type="evidence" value="ECO:0007669"/>
    <property type="project" value="TreeGrafter"/>
</dbReference>
<accession>A0AAN8ZXP4</accession>
<evidence type="ECO:0000256" key="2">
    <source>
        <dbReference type="ARBA" id="ARBA00022884"/>
    </source>
</evidence>
<evidence type="ECO:0000313" key="9">
    <source>
        <dbReference type="Proteomes" id="UP001381693"/>
    </source>
</evidence>
<name>A0AAN8ZXP4_HALRR</name>
<dbReference type="InterPro" id="IPR006630">
    <property type="entry name" value="La_HTH"/>
</dbReference>
<gene>
    <name evidence="8" type="primary">LARP6_1</name>
    <name evidence="8" type="ORF">SK128_001354</name>
</gene>
<dbReference type="Pfam" id="PF05383">
    <property type="entry name" value="La"/>
    <property type="match status" value="1"/>
</dbReference>
<dbReference type="GO" id="GO:0006396">
    <property type="term" value="P:RNA processing"/>
    <property type="evidence" value="ECO:0007669"/>
    <property type="project" value="InterPro"/>
</dbReference>
<evidence type="ECO:0000313" key="8">
    <source>
        <dbReference type="EMBL" id="KAK7067748.1"/>
    </source>
</evidence>
<evidence type="ECO:0000256" key="4">
    <source>
        <dbReference type="PROSITE-ProRule" id="PRU00332"/>
    </source>
</evidence>
<keyword evidence="3" id="KW-0539">Nucleus</keyword>
<dbReference type="FunFam" id="1.10.10.10:FF:000158">
    <property type="entry name" value="La ribonucleoprotein domain family member 7"/>
    <property type="match status" value="1"/>
</dbReference>
<feature type="domain" description="SUZ-C" evidence="7">
    <location>
        <begin position="470"/>
        <end position="507"/>
    </location>
</feature>
<dbReference type="SUPFAM" id="SSF46785">
    <property type="entry name" value="Winged helix' DNA-binding domain"/>
    <property type="match status" value="1"/>
</dbReference>
<dbReference type="Gene3D" id="1.10.10.10">
    <property type="entry name" value="Winged helix-like DNA-binding domain superfamily/Winged helix DNA-binding domain"/>
    <property type="match status" value="1"/>
</dbReference>
<feature type="compositionally biased region" description="Low complexity" evidence="5">
    <location>
        <begin position="338"/>
        <end position="349"/>
    </location>
</feature>
<keyword evidence="9" id="KW-1185">Reference proteome</keyword>
<dbReference type="InterPro" id="IPR036390">
    <property type="entry name" value="WH_DNA-bd_sf"/>
</dbReference>
<evidence type="ECO:0000256" key="5">
    <source>
        <dbReference type="SAM" id="MobiDB-lite"/>
    </source>
</evidence>
<feature type="region of interest" description="Disordered" evidence="5">
    <location>
        <begin position="15"/>
        <end position="42"/>
    </location>
</feature>
<dbReference type="InterPro" id="IPR024642">
    <property type="entry name" value="SUZ-C"/>
</dbReference>
<feature type="region of interest" description="Disordered" evidence="5">
    <location>
        <begin position="309"/>
        <end position="442"/>
    </location>
</feature>
<dbReference type="InterPro" id="IPR035979">
    <property type="entry name" value="RBD_domain_sf"/>
</dbReference>
<dbReference type="EMBL" id="JAXCGZ010017765">
    <property type="protein sequence ID" value="KAK7067748.1"/>
    <property type="molecule type" value="Genomic_DNA"/>
</dbReference>